<dbReference type="InterPro" id="IPR006273">
    <property type="entry name" value="Orotate_PRibTrfase_bac"/>
</dbReference>
<evidence type="ECO:0000313" key="10">
    <source>
        <dbReference type="Proteomes" id="UP000294813"/>
    </source>
</evidence>
<reference evidence="9 10" key="1">
    <citation type="submission" date="2019-03" db="EMBL/GenBank/DDBJ databases">
        <title>Genomic Encyclopedia of Type Strains, Phase IV (KMG-IV): sequencing the most valuable type-strain genomes for metagenomic binning, comparative biology and taxonomic classification.</title>
        <authorList>
            <person name="Goeker M."/>
        </authorList>
    </citation>
    <scope>NUCLEOTIDE SEQUENCE [LARGE SCALE GENOMIC DNA]</scope>
    <source>
        <strain evidence="9 10">DSM 11170</strain>
    </source>
</reference>
<evidence type="ECO:0000313" key="9">
    <source>
        <dbReference type="EMBL" id="TCP67140.1"/>
    </source>
</evidence>
<dbReference type="InterPro" id="IPR023031">
    <property type="entry name" value="OPRT"/>
</dbReference>
<comment type="subunit">
    <text evidence="7">Homodimer.</text>
</comment>
<accession>A0A4R2RSD2</accession>
<dbReference type="Gene3D" id="3.40.50.2020">
    <property type="match status" value="1"/>
</dbReference>
<proteinExistence type="inferred from homology"/>
<comment type="caution">
    <text evidence="9">The sequence shown here is derived from an EMBL/GenBank/DDBJ whole genome shotgun (WGS) entry which is preliminary data.</text>
</comment>
<sequence length="191" mass="20584">MEQSQILEIFRKSNALLEGHFRLTSGRHSNRYVQCAQVLQYPQYTEVLAAHLAEKVRSAVGVPDVVIGPAMGGILVAFEVGRALGVRSLFAERENGAMTLRRSFAIQPGEKVLVCEDVVTTGGSVREVIEVVKQAGGVLQGVVSLVDRSNGTVDFGVPFWAAMTMEVVSWEPEVCPLCAEGTPAIKPGSRT</sequence>
<comment type="similarity">
    <text evidence="7">Belongs to the purine/pyrimidine phosphoribosyltransferase family. PyrE subfamily.</text>
</comment>
<organism evidence="9 10">
    <name type="scientific">Heliophilum fasciatum</name>
    <dbReference type="NCBI Taxonomy" id="35700"/>
    <lineage>
        <taxon>Bacteria</taxon>
        <taxon>Bacillati</taxon>
        <taxon>Bacillota</taxon>
        <taxon>Clostridia</taxon>
        <taxon>Eubacteriales</taxon>
        <taxon>Heliobacteriaceae</taxon>
        <taxon>Heliophilum</taxon>
    </lineage>
</organism>
<keyword evidence="6 7" id="KW-0665">Pyrimidine biosynthesis</keyword>
<dbReference type="CDD" id="cd06223">
    <property type="entry name" value="PRTases_typeI"/>
    <property type="match status" value="1"/>
</dbReference>
<dbReference type="GO" id="GO:0044205">
    <property type="term" value="P:'de novo' UMP biosynthetic process"/>
    <property type="evidence" value="ECO:0007669"/>
    <property type="project" value="UniProtKB-UniRule"/>
</dbReference>
<dbReference type="GO" id="GO:0004588">
    <property type="term" value="F:orotate phosphoribosyltransferase activity"/>
    <property type="evidence" value="ECO:0007669"/>
    <property type="project" value="UniProtKB-UniRule"/>
</dbReference>
<dbReference type="InterPro" id="IPR029057">
    <property type="entry name" value="PRTase-like"/>
</dbReference>
<dbReference type="EMBL" id="SLXT01000005">
    <property type="protein sequence ID" value="TCP67140.1"/>
    <property type="molecule type" value="Genomic_DNA"/>
</dbReference>
<protein>
    <recommendedName>
        <fullName evidence="2 7">Orotate phosphoribosyltransferase</fullName>
        <shortName evidence="7">OPRT</shortName>
        <shortName evidence="7">OPRTase</shortName>
        <ecNumber evidence="2 7">2.4.2.10</ecNumber>
    </recommendedName>
</protein>
<dbReference type="OrthoDB" id="9783570at2"/>
<dbReference type="GO" id="GO:0000287">
    <property type="term" value="F:magnesium ion binding"/>
    <property type="evidence" value="ECO:0007669"/>
    <property type="project" value="UniProtKB-UniRule"/>
</dbReference>
<dbReference type="UniPathway" id="UPA00070">
    <property type="reaction ID" value="UER00119"/>
</dbReference>
<dbReference type="NCBIfam" id="TIGR01367">
    <property type="entry name" value="pyrE_Therm"/>
    <property type="match status" value="1"/>
</dbReference>
<keyword evidence="3 7" id="KW-0328">Glycosyltransferase</keyword>
<evidence type="ECO:0000256" key="3">
    <source>
        <dbReference type="ARBA" id="ARBA00022676"/>
    </source>
</evidence>
<gene>
    <name evidence="7" type="primary">pyrE</name>
    <name evidence="9" type="ORF">EDD73_10535</name>
</gene>
<name>A0A4R2RSD2_9FIRM</name>
<dbReference type="RefSeq" id="WP_131918387.1">
    <property type="nucleotide sequence ID" value="NZ_JAOQNU010000005.1"/>
</dbReference>
<evidence type="ECO:0000256" key="1">
    <source>
        <dbReference type="ARBA" id="ARBA00004889"/>
    </source>
</evidence>
<dbReference type="SUPFAM" id="SSF53271">
    <property type="entry name" value="PRTase-like"/>
    <property type="match status" value="1"/>
</dbReference>
<dbReference type="AlphaFoldDB" id="A0A4R2RSD2"/>
<dbReference type="EC" id="2.4.2.10" evidence="2 7"/>
<dbReference type="Proteomes" id="UP000294813">
    <property type="component" value="Unassembled WGS sequence"/>
</dbReference>
<evidence type="ECO:0000256" key="5">
    <source>
        <dbReference type="ARBA" id="ARBA00022842"/>
    </source>
</evidence>
<feature type="domain" description="Phosphoribosyltransferase" evidence="8">
    <location>
        <begin position="39"/>
        <end position="152"/>
    </location>
</feature>
<comment type="caution">
    <text evidence="7">Lacks conserved residue(s) required for the propagation of feature annotation.</text>
</comment>
<keyword evidence="4 7" id="KW-0808">Transferase</keyword>
<evidence type="ECO:0000256" key="7">
    <source>
        <dbReference type="HAMAP-Rule" id="MF_01208"/>
    </source>
</evidence>
<dbReference type="HAMAP" id="MF_01208">
    <property type="entry name" value="PyrE"/>
    <property type="match status" value="1"/>
</dbReference>
<evidence type="ECO:0000259" key="8">
    <source>
        <dbReference type="Pfam" id="PF00156"/>
    </source>
</evidence>
<dbReference type="InterPro" id="IPR000836">
    <property type="entry name" value="PRTase_dom"/>
</dbReference>
<keyword evidence="5 7" id="KW-0460">Magnesium</keyword>
<evidence type="ECO:0000256" key="4">
    <source>
        <dbReference type="ARBA" id="ARBA00022679"/>
    </source>
</evidence>
<dbReference type="PANTHER" id="PTHR19278:SF9">
    <property type="entry name" value="URIDINE 5'-MONOPHOSPHATE SYNTHASE"/>
    <property type="match status" value="1"/>
</dbReference>
<comment type="function">
    <text evidence="7">Catalyzes the transfer of a ribosyl phosphate group from 5-phosphoribose 1-diphosphate to orotate, leading to the formation of orotidine monophosphate (OMP).</text>
</comment>
<dbReference type="GO" id="GO:0019856">
    <property type="term" value="P:pyrimidine nucleobase biosynthetic process"/>
    <property type="evidence" value="ECO:0007669"/>
    <property type="project" value="InterPro"/>
</dbReference>
<evidence type="ECO:0000256" key="6">
    <source>
        <dbReference type="ARBA" id="ARBA00022975"/>
    </source>
</evidence>
<comment type="catalytic activity">
    <reaction evidence="7">
        <text>orotidine 5'-phosphate + diphosphate = orotate + 5-phospho-alpha-D-ribose 1-diphosphate</text>
        <dbReference type="Rhea" id="RHEA:10380"/>
        <dbReference type="ChEBI" id="CHEBI:30839"/>
        <dbReference type="ChEBI" id="CHEBI:33019"/>
        <dbReference type="ChEBI" id="CHEBI:57538"/>
        <dbReference type="ChEBI" id="CHEBI:58017"/>
        <dbReference type="EC" id="2.4.2.10"/>
    </reaction>
</comment>
<dbReference type="PANTHER" id="PTHR19278">
    <property type="entry name" value="OROTATE PHOSPHORIBOSYLTRANSFERASE"/>
    <property type="match status" value="1"/>
</dbReference>
<dbReference type="Pfam" id="PF00156">
    <property type="entry name" value="Pribosyltran"/>
    <property type="match status" value="1"/>
</dbReference>
<keyword evidence="10" id="KW-1185">Reference proteome</keyword>
<evidence type="ECO:0000256" key="2">
    <source>
        <dbReference type="ARBA" id="ARBA00011971"/>
    </source>
</evidence>
<feature type="binding site" evidence="7">
    <location>
        <position position="120"/>
    </location>
    <ligand>
        <name>orotate</name>
        <dbReference type="ChEBI" id="CHEBI:30839"/>
    </ligand>
</feature>
<feature type="binding site" evidence="7">
    <location>
        <position position="148"/>
    </location>
    <ligand>
        <name>orotate</name>
        <dbReference type="ChEBI" id="CHEBI:30839"/>
    </ligand>
</feature>
<comment type="pathway">
    <text evidence="1 7">Pyrimidine metabolism; UMP biosynthesis via de novo pathway; UMP from orotate: step 1/2.</text>
</comment>
<feature type="binding site" description="in other chain" evidence="7">
    <location>
        <begin position="116"/>
        <end position="124"/>
    </location>
    <ligand>
        <name>5-phospho-alpha-D-ribose 1-diphosphate</name>
        <dbReference type="ChEBI" id="CHEBI:58017"/>
        <note>ligand shared between dimeric partners</note>
    </ligand>
</feature>
<comment type="cofactor">
    <cofactor evidence="7">
        <name>Mg(2+)</name>
        <dbReference type="ChEBI" id="CHEBI:18420"/>
    </cofactor>
</comment>